<evidence type="ECO:0000259" key="7">
    <source>
        <dbReference type="Pfam" id="PF00482"/>
    </source>
</evidence>
<keyword evidence="5 6" id="KW-0472">Membrane</keyword>
<accession>A0A2A7SCL6</accession>
<evidence type="ECO:0000256" key="1">
    <source>
        <dbReference type="ARBA" id="ARBA00004651"/>
    </source>
</evidence>
<evidence type="ECO:0000256" key="3">
    <source>
        <dbReference type="ARBA" id="ARBA00022692"/>
    </source>
</evidence>
<feature type="transmembrane region" description="Helical" evidence="6">
    <location>
        <begin position="223"/>
        <end position="242"/>
    </location>
</feature>
<dbReference type="Pfam" id="PF00482">
    <property type="entry name" value="T2SSF"/>
    <property type="match status" value="1"/>
</dbReference>
<dbReference type="Proteomes" id="UP000220629">
    <property type="component" value="Unassembled WGS sequence"/>
</dbReference>
<evidence type="ECO:0000256" key="6">
    <source>
        <dbReference type="SAM" id="Phobius"/>
    </source>
</evidence>
<keyword evidence="4 6" id="KW-1133">Transmembrane helix</keyword>
<gene>
    <name evidence="8" type="ORF">CRM94_02785</name>
</gene>
<evidence type="ECO:0000256" key="2">
    <source>
        <dbReference type="ARBA" id="ARBA00022475"/>
    </source>
</evidence>
<comment type="subcellular location">
    <subcellularLocation>
        <location evidence="1">Cell membrane</location>
        <topology evidence="1">Multi-pass membrane protein</topology>
    </subcellularLocation>
</comment>
<dbReference type="AlphaFoldDB" id="A0A2A7SCL6"/>
<evidence type="ECO:0000256" key="4">
    <source>
        <dbReference type="ARBA" id="ARBA00022989"/>
    </source>
</evidence>
<dbReference type="EMBL" id="PDDY01000001">
    <property type="protein sequence ID" value="PEH41169.1"/>
    <property type="molecule type" value="Genomic_DNA"/>
</dbReference>
<name>A0A2A7SCL6_BURGA</name>
<feature type="transmembrane region" description="Helical" evidence="6">
    <location>
        <begin position="56"/>
        <end position="73"/>
    </location>
</feature>
<evidence type="ECO:0000256" key="5">
    <source>
        <dbReference type="ARBA" id="ARBA00023136"/>
    </source>
</evidence>
<feature type="transmembrane region" description="Helical" evidence="6">
    <location>
        <begin position="254"/>
        <end position="274"/>
    </location>
</feature>
<protein>
    <submittedName>
        <fullName evidence="8">Secretion system protein F</fullName>
    </submittedName>
</protein>
<proteinExistence type="predicted"/>
<keyword evidence="2" id="KW-1003">Cell membrane</keyword>
<evidence type="ECO:0000313" key="8">
    <source>
        <dbReference type="EMBL" id="PEH41169.1"/>
    </source>
</evidence>
<keyword evidence="3 6" id="KW-0812">Transmembrane</keyword>
<feature type="domain" description="Type II secretion system protein GspF" evidence="7">
    <location>
        <begin position="119"/>
        <end position="239"/>
    </location>
</feature>
<feature type="transmembrane region" description="Helical" evidence="6">
    <location>
        <begin position="6"/>
        <end position="25"/>
    </location>
</feature>
<dbReference type="InterPro" id="IPR042094">
    <property type="entry name" value="T2SS_GspF_sf"/>
</dbReference>
<evidence type="ECO:0000313" key="9">
    <source>
        <dbReference type="Proteomes" id="UP000220629"/>
    </source>
</evidence>
<dbReference type="PANTHER" id="PTHR35007">
    <property type="entry name" value="INTEGRAL MEMBRANE PROTEIN-RELATED"/>
    <property type="match status" value="1"/>
</dbReference>
<comment type="caution">
    <text evidence="8">The sequence shown here is derived from an EMBL/GenBank/DDBJ whole genome shotgun (WGS) entry which is preliminary data.</text>
</comment>
<organism evidence="8 9">
    <name type="scientific">Burkholderia gladioli</name>
    <name type="common">Pseudomonas marginata</name>
    <name type="synonym">Phytomonas marginata</name>
    <dbReference type="NCBI Taxonomy" id="28095"/>
    <lineage>
        <taxon>Bacteria</taxon>
        <taxon>Pseudomonadati</taxon>
        <taxon>Pseudomonadota</taxon>
        <taxon>Betaproteobacteria</taxon>
        <taxon>Burkholderiales</taxon>
        <taxon>Burkholderiaceae</taxon>
        <taxon>Burkholderia</taxon>
    </lineage>
</organism>
<reference evidence="9" key="1">
    <citation type="submission" date="2017-09" db="EMBL/GenBank/DDBJ databases">
        <title>FDA dAtabase for Regulatory Grade micrObial Sequences (FDA-ARGOS): Supporting development and validation of Infectious Disease Dx tests.</title>
        <authorList>
            <person name="Minogue T."/>
            <person name="Wolcott M."/>
            <person name="Wasieloski L."/>
            <person name="Aguilar W."/>
            <person name="Moore D."/>
            <person name="Tallon L."/>
            <person name="Sadzewicz L."/>
            <person name="Ott S."/>
            <person name="Zhao X."/>
            <person name="Nagaraj S."/>
            <person name="Vavikolanu K."/>
            <person name="Aluvathingal J."/>
            <person name="Nadendla S."/>
            <person name="Sichtig H."/>
        </authorList>
    </citation>
    <scope>NUCLEOTIDE SEQUENCE [LARGE SCALE GENOMIC DNA]</scope>
    <source>
        <strain evidence="9">FDAARGOS_390</strain>
    </source>
</reference>
<dbReference type="RefSeq" id="WP_096752180.1">
    <property type="nucleotide sequence ID" value="NZ_CADEPO010000007.1"/>
</dbReference>
<dbReference type="InterPro" id="IPR018076">
    <property type="entry name" value="T2SS_GspF_dom"/>
</dbReference>
<dbReference type="Gene3D" id="1.20.81.30">
    <property type="entry name" value="Type II secretion system (T2SS), domain F"/>
    <property type="match status" value="1"/>
</dbReference>
<feature type="transmembrane region" description="Helical" evidence="6">
    <location>
        <begin position="79"/>
        <end position="96"/>
    </location>
</feature>
<dbReference type="PANTHER" id="PTHR35007:SF1">
    <property type="entry name" value="PILUS ASSEMBLY PROTEIN"/>
    <property type="match status" value="1"/>
</dbReference>
<sequence length="282" mass="30720">MNLLVLLALMFAGTIVLLVVVFKLGRVAMTARSRRVAGEIEASLAEMYVFVNRQQSALLSLLAIILLPLFAYFLFDSVLLAGVALVGALMAPRRVLAMMRKRRIAMLERQLPDVLLMTAGALRAGASFAVAMESVVSEAPAPISGELELLMRELRLGIDLDIAMQNIERRIPVPDFLMVTAAVTISREVGGNLAEALESVARTLGAKLQMEGKIRALTSQGRMQGIVMTLLPLGLMVVLNFMEPEAMAPLFHERVGWLTLAVIAVMEFLGYKAISKITNIDV</sequence>
<dbReference type="GO" id="GO:0005886">
    <property type="term" value="C:plasma membrane"/>
    <property type="evidence" value="ECO:0007669"/>
    <property type="project" value="UniProtKB-SubCell"/>
</dbReference>